<evidence type="ECO:0000313" key="11">
    <source>
        <dbReference type="EMBL" id="SLM97053.1"/>
    </source>
</evidence>
<dbReference type="GO" id="GO:0043953">
    <property type="term" value="P:protein transport by the Tat complex"/>
    <property type="evidence" value="ECO:0007669"/>
    <property type="project" value="UniProtKB-UniRule"/>
</dbReference>
<dbReference type="Gene3D" id="1.20.5.3310">
    <property type="match status" value="1"/>
</dbReference>
<sequence length="102" mass="11099">MRPEPIHILILVIVILLIFGAPKLPMIAKNVGKSLKVFKSEVDDLRGDKGEKGEKDAEGGERREVTSTSSAPSVDDVTGQSSAQTPSRDEQALPEDDQRRDS</sequence>
<dbReference type="GO" id="GO:0008320">
    <property type="term" value="F:protein transmembrane transporter activity"/>
    <property type="evidence" value="ECO:0007669"/>
    <property type="project" value="UniProtKB-UniRule"/>
</dbReference>
<comment type="subcellular location">
    <subcellularLocation>
        <location evidence="1 9">Cell membrane</location>
        <topology evidence="1 9">Single-pass membrane protein</topology>
    </subcellularLocation>
</comment>
<dbReference type="RefSeq" id="WP_179207100.1">
    <property type="nucleotide sequence ID" value="NZ_FWFF01000010.1"/>
</dbReference>
<dbReference type="PANTHER" id="PTHR42982:SF8">
    <property type="entry name" value="SEC-INDEPENDENT PROTEIN TRANSLOCASE PROTEIN TATA"/>
    <property type="match status" value="1"/>
</dbReference>
<evidence type="ECO:0000256" key="6">
    <source>
        <dbReference type="ARBA" id="ARBA00022989"/>
    </source>
</evidence>
<evidence type="ECO:0000256" key="2">
    <source>
        <dbReference type="ARBA" id="ARBA00022448"/>
    </source>
</evidence>
<dbReference type="PANTHER" id="PTHR42982">
    <property type="entry name" value="SEC-INDEPENDENT PROTEIN TRANSLOCASE PROTEIN TATA"/>
    <property type="match status" value="1"/>
</dbReference>
<keyword evidence="4 9" id="KW-0812">Transmembrane</keyword>
<dbReference type="Pfam" id="PF02416">
    <property type="entry name" value="TatA_B_E"/>
    <property type="match status" value="1"/>
</dbReference>
<keyword evidence="2 9" id="KW-0813">Transport</keyword>
<dbReference type="InterPro" id="IPR003369">
    <property type="entry name" value="TatA/B/E"/>
</dbReference>
<comment type="function">
    <text evidence="9">Part of the twin-arginine translocation (Tat) system that transports large folded proteins containing a characteristic twin-arginine motif in their signal peptide across membranes. TatA could form the protein-conducting channel of the Tat system.</text>
</comment>
<keyword evidence="3 9" id="KW-1003">Cell membrane</keyword>
<feature type="compositionally biased region" description="Basic and acidic residues" evidence="10">
    <location>
        <begin position="87"/>
        <end position="102"/>
    </location>
</feature>
<dbReference type="AlphaFoldDB" id="A0A1X6XD97"/>
<feature type="compositionally biased region" description="Polar residues" evidence="10">
    <location>
        <begin position="66"/>
        <end position="86"/>
    </location>
</feature>
<evidence type="ECO:0000256" key="10">
    <source>
        <dbReference type="SAM" id="MobiDB-lite"/>
    </source>
</evidence>
<gene>
    <name evidence="9" type="primary">tatA</name>
    <name evidence="11" type="ORF">FM105_06645</name>
</gene>
<dbReference type="EMBL" id="FWFF01000010">
    <property type="protein sequence ID" value="SLM97053.1"/>
    <property type="molecule type" value="Genomic_DNA"/>
</dbReference>
<reference evidence="12" key="1">
    <citation type="submission" date="2017-02" db="EMBL/GenBank/DDBJ databases">
        <authorList>
            <person name="Dridi B."/>
        </authorList>
    </citation>
    <scope>NUCLEOTIDE SEQUENCE [LARGE SCALE GENOMIC DNA]</scope>
    <source>
        <strain evidence="12">B Co 03.10</strain>
    </source>
</reference>
<organism evidence="11 12">
    <name type="scientific">Brevibacterium yomogidense</name>
    <dbReference type="NCBI Taxonomy" id="946573"/>
    <lineage>
        <taxon>Bacteria</taxon>
        <taxon>Bacillati</taxon>
        <taxon>Actinomycetota</taxon>
        <taxon>Actinomycetes</taxon>
        <taxon>Micrococcales</taxon>
        <taxon>Brevibacteriaceae</taxon>
        <taxon>Brevibacterium</taxon>
    </lineage>
</organism>
<keyword evidence="8 9" id="KW-0472">Membrane</keyword>
<evidence type="ECO:0000256" key="7">
    <source>
        <dbReference type="ARBA" id="ARBA00023010"/>
    </source>
</evidence>
<keyword evidence="5 9" id="KW-0653">Protein transport</keyword>
<evidence type="ECO:0000256" key="8">
    <source>
        <dbReference type="ARBA" id="ARBA00023136"/>
    </source>
</evidence>
<comment type="subunit">
    <text evidence="9">The Tat system comprises two distinct complexes: a TatABC complex, containing multiple copies of TatA, TatB and TatC subunits, and a separate TatA complex, containing only TatA subunits. Substrates initially bind to the TatABC complex, which probably triggers association of the separate TatA complex to form the active translocon.</text>
</comment>
<keyword evidence="12" id="KW-1185">Reference proteome</keyword>
<evidence type="ECO:0000256" key="9">
    <source>
        <dbReference type="HAMAP-Rule" id="MF_00236"/>
    </source>
</evidence>
<evidence type="ECO:0000256" key="3">
    <source>
        <dbReference type="ARBA" id="ARBA00022475"/>
    </source>
</evidence>
<protein>
    <recommendedName>
        <fullName evidence="9">Sec-independent protein translocase protein TatA</fullName>
    </recommendedName>
</protein>
<feature type="transmembrane region" description="Helical" evidence="9">
    <location>
        <begin position="6"/>
        <end position="26"/>
    </location>
</feature>
<evidence type="ECO:0000313" key="12">
    <source>
        <dbReference type="Proteomes" id="UP000196581"/>
    </source>
</evidence>
<name>A0A1X6XD97_9MICO</name>
<keyword evidence="7 9" id="KW-0811">Translocation</keyword>
<feature type="region of interest" description="Disordered" evidence="10">
    <location>
        <begin position="44"/>
        <end position="102"/>
    </location>
</feature>
<evidence type="ECO:0000256" key="4">
    <source>
        <dbReference type="ARBA" id="ARBA00022692"/>
    </source>
</evidence>
<accession>A0A1X6XD97</accession>
<keyword evidence="6 9" id="KW-1133">Transmembrane helix</keyword>
<dbReference type="GO" id="GO:0033281">
    <property type="term" value="C:TAT protein transport complex"/>
    <property type="evidence" value="ECO:0007669"/>
    <property type="project" value="UniProtKB-UniRule"/>
</dbReference>
<dbReference type="InterPro" id="IPR006312">
    <property type="entry name" value="TatA/E"/>
</dbReference>
<dbReference type="Proteomes" id="UP000196581">
    <property type="component" value="Unassembled WGS sequence"/>
</dbReference>
<evidence type="ECO:0000256" key="5">
    <source>
        <dbReference type="ARBA" id="ARBA00022927"/>
    </source>
</evidence>
<comment type="similarity">
    <text evidence="9">Belongs to the TatA/E family.</text>
</comment>
<feature type="compositionally biased region" description="Basic and acidic residues" evidence="10">
    <location>
        <begin position="44"/>
        <end position="65"/>
    </location>
</feature>
<proteinExistence type="inferred from homology"/>
<evidence type="ECO:0000256" key="1">
    <source>
        <dbReference type="ARBA" id="ARBA00004162"/>
    </source>
</evidence>
<dbReference type="HAMAP" id="MF_00236">
    <property type="entry name" value="TatA_E"/>
    <property type="match status" value="1"/>
</dbReference>